<dbReference type="OMA" id="QECLACK"/>
<dbReference type="Proteomes" id="UP000053927">
    <property type="component" value="Unassembled WGS sequence"/>
</dbReference>
<protein>
    <submittedName>
        <fullName evidence="1">Uncharacterized protein</fullName>
    </submittedName>
</protein>
<accession>R7RWP7</accession>
<feature type="non-terminal residue" evidence="1">
    <location>
        <position position="1"/>
    </location>
</feature>
<sequence>ILLWIASALTPQEIRDRILEVGSTFQQELVQYLESVHMGEFFDGKSMRDIALEVAERESVSKAAGSRYVPPTETLATPPPKRCTLHREQDCSIICFVCEKTSVWWASFRSTVNELLWRTNRHECGSHCLSNKHGTCKARYPREVRAETTVDPDTGYLNLKKGEAWMNTFSSVLTYILRSNTDVTSLLSGTAIKAVIAYVTDYVTKPQLQMHVLFETVRAVL</sequence>
<name>R7RWP7_STEHR</name>
<dbReference type="KEGG" id="shs:STEHIDRAFT_38788"/>
<proteinExistence type="predicted"/>
<dbReference type="RefSeq" id="XP_007311645.1">
    <property type="nucleotide sequence ID" value="XM_007311583.1"/>
</dbReference>
<evidence type="ECO:0000313" key="2">
    <source>
        <dbReference type="Proteomes" id="UP000053927"/>
    </source>
</evidence>
<dbReference type="OrthoDB" id="3229882at2759"/>
<organism evidence="1 2">
    <name type="scientific">Stereum hirsutum (strain FP-91666)</name>
    <name type="common">White-rot fungus</name>
    <dbReference type="NCBI Taxonomy" id="721885"/>
    <lineage>
        <taxon>Eukaryota</taxon>
        <taxon>Fungi</taxon>
        <taxon>Dikarya</taxon>
        <taxon>Basidiomycota</taxon>
        <taxon>Agaricomycotina</taxon>
        <taxon>Agaricomycetes</taxon>
        <taxon>Russulales</taxon>
        <taxon>Stereaceae</taxon>
        <taxon>Stereum</taxon>
    </lineage>
</organism>
<dbReference type="EMBL" id="JH687407">
    <property type="protein sequence ID" value="EIM79208.1"/>
    <property type="molecule type" value="Genomic_DNA"/>
</dbReference>
<keyword evidence="2" id="KW-1185">Reference proteome</keyword>
<dbReference type="GeneID" id="18804594"/>
<evidence type="ECO:0000313" key="1">
    <source>
        <dbReference type="EMBL" id="EIM79208.1"/>
    </source>
</evidence>
<gene>
    <name evidence="1" type="ORF">STEHIDRAFT_38788</name>
</gene>
<reference evidence="2" key="1">
    <citation type="journal article" date="2012" name="Science">
        <title>The Paleozoic origin of enzymatic lignin decomposition reconstructed from 31 fungal genomes.</title>
        <authorList>
            <person name="Floudas D."/>
            <person name="Binder M."/>
            <person name="Riley R."/>
            <person name="Barry K."/>
            <person name="Blanchette R.A."/>
            <person name="Henrissat B."/>
            <person name="Martinez A.T."/>
            <person name="Otillar R."/>
            <person name="Spatafora J.W."/>
            <person name="Yadav J.S."/>
            <person name="Aerts A."/>
            <person name="Benoit I."/>
            <person name="Boyd A."/>
            <person name="Carlson A."/>
            <person name="Copeland A."/>
            <person name="Coutinho P.M."/>
            <person name="de Vries R.P."/>
            <person name="Ferreira P."/>
            <person name="Findley K."/>
            <person name="Foster B."/>
            <person name="Gaskell J."/>
            <person name="Glotzer D."/>
            <person name="Gorecki P."/>
            <person name="Heitman J."/>
            <person name="Hesse C."/>
            <person name="Hori C."/>
            <person name="Igarashi K."/>
            <person name="Jurgens J.A."/>
            <person name="Kallen N."/>
            <person name="Kersten P."/>
            <person name="Kohler A."/>
            <person name="Kuees U."/>
            <person name="Kumar T.K.A."/>
            <person name="Kuo A."/>
            <person name="LaButti K."/>
            <person name="Larrondo L.F."/>
            <person name="Lindquist E."/>
            <person name="Ling A."/>
            <person name="Lombard V."/>
            <person name="Lucas S."/>
            <person name="Lundell T."/>
            <person name="Martin R."/>
            <person name="McLaughlin D.J."/>
            <person name="Morgenstern I."/>
            <person name="Morin E."/>
            <person name="Murat C."/>
            <person name="Nagy L.G."/>
            <person name="Nolan M."/>
            <person name="Ohm R.A."/>
            <person name="Patyshakuliyeva A."/>
            <person name="Rokas A."/>
            <person name="Ruiz-Duenas F.J."/>
            <person name="Sabat G."/>
            <person name="Salamov A."/>
            <person name="Samejima M."/>
            <person name="Schmutz J."/>
            <person name="Slot J.C."/>
            <person name="St John F."/>
            <person name="Stenlid J."/>
            <person name="Sun H."/>
            <person name="Sun S."/>
            <person name="Syed K."/>
            <person name="Tsang A."/>
            <person name="Wiebenga A."/>
            <person name="Young D."/>
            <person name="Pisabarro A."/>
            <person name="Eastwood D.C."/>
            <person name="Martin F."/>
            <person name="Cullen D."/>
            <person name="Grigoriev I.V."/>
            <person name="Hibbett D.S."/>
        </authorList>
    </citation>
    <scope>NUCLEOTIDE SEQUENCE [LARGE SCALE GENOMIC DNA]</scope>
    <source>
        <strain evidence="2">FP-91666</strain>
    </source>
</reference>
<dbReference type="AlphaFoldDB" id="R7RWP7"/>
<feature type="non-terminal residue" evidence="1">
    <location>
        <position position="221"/>
    </location>
</feature>